<evidence type="ECO:0000256" key="1">
    <source>
        <dbReference type="SAM" id="SignalP"/>
    </source>
</evidence>
<dbReference type="Proteomes" id="UP000638648">
    <property type="component" value="Unassembled WGS sequence"/>
</dbReference>
<feature type="chain" id="PRO_5037770883" evidence="1">
    <location>
        <begin position="34"/>
        <end position="397"/>
    </location>
</feature>
<dbReference type="RefSeq" id="WP_192756021.1">
    <property type="nucleotide sequence ID" value="NZ_BAABJL010000128.1"/>
</dbReference>
<sequence length="397" mass="41560">MRGNSRSLPGVAVLAIATAIALGGSALASPAGAAEAAPAGSGRPLVWNETSVGTVSIQGLAEPDGHTTWASGMKVVEGGAPGFVTFIPALYSRDLRGVGGWRRVTLPSTTVDSRLNDVDAVSANVGFMVGDLDSKAGVLLTEVRERGTWRVVTDAVDAGAIAGSLLAVDALTAKNAWAVGDVQIDSPEEGSYVKPLVRNWDGARWRHVDIPGSKNWSLSGATAVSAKNVWAVGTDNAQGQPLTVHYDGVSWKRVPAPSYKDSGILINVTSGSGRDVWAVGWYREEEKERPRGLVLHYDGRKWNEVPLPAGTFMVTSVAATRNGVVVVGGGDDGVVGLRLVGGKWRSLGLPQSDDPRTGRGVWTVSASGNRLTVSGYTFLVGDDSNEFVSSSLLTTDR</sequence>
<accession>A0A927RIA9</accession>
<protein>
    <submittedName>
        <fullName evidence="2">Membrane protein</fullName>
    </submittedName>
</protein>
<name>A0A927RIA9_9ACTN</name>
<evidence type="ECO:0000313" key="2">
    <source>
        <dbReference type="EMBL" id="MBE1613095.1"/>
    </source>
</evidence>
<dbReference type="SUPFAM" id="SSF50965">
    <property type="entry name" value="Galactose oxidase, central domain"/>
    <property type="match status" value="1"/>
</dbReference>
<dbReference type="AlphaFoldDB" id="A0A927RIA9"/>
<comment type="caution">
    <text evidence="2">The sequence shown here is derived from an EMBL/GenBank/DDBJ whole genome shotgun (WGS) entry which is preliminary data.</text>
</comment>
<proteinExistence type="predicted"/>
<keyword evidence="3" id="KW-1185">Reference proteome</keyword>
<evidence type="ECO:0000313" key="3">
    <source>
        <dbReference type="Proteomes" id="UP000638648"/>
    </source>
</evidence>
<organism evidence="2 3">
    <name type="scientific">Actinopolymorpha pittospori</name>
    <dbReference type="NCBI Taxonomy" id="648752"/>
    <lineage>
        <taxon>Bacteria</taxon>
        <taxon>Bacillati</taxon>
        <taxon>Actinomycetota</taxon>
        <taxon>Actinomycetes</taxon>
        <taxon>Propionibacteriales</taxon>
        <taxon>Actinopolymorphaceae</taxon>
        <taxon>Actinopolymorpha</taxon>
    </lineage>
</organism>
<keyword evidence="1" id="KW-0732">Signal</keyword>
<reference evidence="2" key="1">
    <citation type="submission" date="2020-10" db="EMBL/GenBank/DDBJ databases">
        <title>Sequencing the genomes of 1000 actinobacteria strains.</title>
        <authorList>
            <person name="Klenk H.-P."/>
        </authorList>
    </citation>
    <scope>NUCLEOTIDE SEQUENCE</scope>
    <source>
        <strain evidence="2">DSM 45354</strain>
    </source>
</reference>
<feature type="signal peptide" evidence="1">
    <location>
        <begin position="1"/>
        <end position="33"/>
    </location>
</feature>
<dbReference type="InterPro" id="IPR011043">
    <property type="entry name" value="Gal_Oxase/kelch_b-propeller"/>
</dbReference>
<dbReference type="EMBL" id="JADBEM010000001">
    <property type="protein sequence ID" value="MBE1613095.1"/>
    <property type="molecule type" value="Genomic_DNA"/>
</dbReference>
<gene>
    <name evidence="2" type="ORF">HEB94_009943</name>
</gene>